<evidence type="ECO:0000313" key="2">
    <source>
        <dbReference type="Proteomes" id="UP001062846"/>
    </source>
</evidence>
<gene>
    <name evidence="1" type="ORF">RHMOL_Rhmol11G0034600</name>
</gene>
<dbReference type="EMBL" id="CM046398">
    <property type="protein sequence ID" value="KAI8530168.1"/>
    <property type="molecule type" value="Genomic_DNA"/>
</dbReference>
<organism evidence="1 2">
    <name type="scientific">Rhododendron molle</name>
    <name type="common">Chinese azalea</name>
    <name type="synonym">Azalea mollis</name>
    <dbReference type="NCBI Taxonomy" id="49168"/>
    <lineage>
        <taxon>Eukaryota</taxon>
        <taxon>Viridiplantae</taxon>
        <taxon>Streptophyta</taxon>
        <taxon>Embryophyta</taxon>
        <taxon>Tracheophyta</taxon>
        <taxon>Spermatophyta</taxon>
        <taxon>Magnoliopsida</taxon>
        <taxon>eudicotyledons</taxon>
        <taxon>Gunneridae</taxon>
        <taxon>Pentapetalae</taxon>
        <taxon>asterids</taxon>
        <taxon>Ericales</taxon>
        <taxon>Ericaceae</taxon>
        <taxon>Ericoideae</taxon>
        <taxon>Rhodoreae</taxon>
        <taxon>Rhododendron</taxon>
    </lineage>
</organism>
<dbReference type="Proteomes" id="UP001062846">
    <property type="component" value="Chromosome 11"/>
</dbReference>
<keyword evidence="2" id="KW-1185">Reference proteome</keyword>
<comment type="caution">
    <text evidence="1">The sequence shown here is derived from an EMBL/GenBank/DDBJ whole genome shotgun (WGS) entry which is preliminary data.</text>
</comment>
<sequence length="119" mass="13444">MANVECAVRPPSNNREAIPDEATITIICPQDYDIFVQWCCTKRLSCAGTPIRKEGSSFISKYRANNGIISIVLVNVEATDISLCIYLLGLDLKLSMFQNQFVTNNCAPIFDRLRHRWDS</sequence>
<evidence type="ECO:0000313" key="1">
    <source>
        <dbReference type="EMBL" id="KAI8530168.1"/>
    </source>
</evidence>
<name>A0ACC0LPS4_RHOML</name>
<proteinExistence type="predicted"/>
<accession>A0ACC0LPS4</accession>
<reference evidence="1" key="1">
    <citation type="submission" date="2022-02" db="EMBL/GenBank/DDBJ databases">
        <title>Plant Genome Project.</title>
        <authorList>
            <person name="Zhang R.-G."/>
        </authorList>
    </citation>
    <scope>NUCLEOTIDE SEQUENCE</scope>
    <source>
        <strain evidence="1">AT1</strain>
    </source>
</reference>
<protein>
    <submittedName>
        <fullName evidence="1">Uncharacterized protein</fullName>
    </submittedName>
</protein>